<reference evidence="2 3" key="1">
    <citation type="journal article" date="2017" name="BMC Genomics">
        <title>Chromosome level assembly and secondary metabolite potential of the parasitic fungus Cordyceps militaris.</title>
        <authorList>
            <person name="Kramer G.J."/>
            <person name="Nodwell J.R."/>
        </authorList>
    </citation>
    <scope>NUCLEOTIDE SEQUENCE [LARGE SCALE GENOMIC DNA]</scope>
    <source>
        <strain evidence="2 3">ATCC 34164</strain>
    </source>
</reference>
<name>A0A2H4SPM5_CORMI</name>
<evidence type="ECO:0000256" key="1">
    <source>
        <dbReference type="SAM" id="MobiDB-lite"/>
    </source>
</evidence>
<dbReference type="OrthoDB" id="18412at2759"/>
<evidence type="ECO:0000313" key="2">
    <source>
        <dbReference type="EMBL" id="ATY65057.1"/>
    </source>
</evidence>
<dbReference type="EMBL" id="CP023325">
    <property type="protein sequence ID" value="ATY65057.1"/>
    <property type="molecule type" value="Genomic_DNA"/>
</dbReference>
<feature type="region of interest" description="Disordered" evidence="1">
    <location>
        <begin position="1"/>
        <end position="107"/>
    </location>
</feature>
<proteinExistence type="predicted"/>
<feature type="compositionally biased region" description="Basic and acidic residues" evidence="1">
    <location>
        <begin position="43"/>
        <end position="52"/>
    </location>
</feature>
<accession>A0A2H4SPM5</accession>
<feature type="compositionally biased region" description="Pro residues" evidence="1">
    <location>
        <begin position="71"/>
        <end position="86"/>
    </location>
</feature>
<organism evidence="2 3">
    <name type="scientific">Cordyceps militaris</name>
    <name type="common">Caterpillar fungus</name>
    <name type="synonym">Clavaria militaris</name>
    <dbReference type="NCBI Taxonomy" id="73501"/>
    <lineage>
        <taxon>Eukaryota</taxon>
        <taxon>Fungi</taxon>
        <taxon>Dikarya</taxon>
        <taxon>Ascomycota</taxon>
        <taxon>Pezizomycotina</taxon>
        <taxon>Sordariomycetes</taxon>
        <taxon>Hypocreomycetidae</taxon>
        <taxon>Hypocreales</taxon>
        <taxon>Cordycipitaceae</taxon>
        <taxon>Cordyceps</taxon>
    </lineage>
</organism>
<feature type="compositionally biased region" description="Low complexity" evidence="1">
    <location>
        <begin position="1"/>
        <end position="21"/>
    </location>
</feature>
<sequence length="234" mass="24968">MSSPGDSTSAQQNQSAQPAADQADKATCGYVAAPLPQSAGRRCHGDVVDDPGRNCSVACNKLHRENHPPDPEPNPEPPRAAAPPPVDGEAPSTAPSAPDTSNPFRILDSASAQLQMLFTRYPDLPQQLADIYAATQPPSESAENRSIPASLLKGLPSKSNGWNHDVGIKRGKEALRKARKSDGAEGEGVKEYCELIMHLMNGQAGADASALLQKQAAMQDSELIERLMNEENRR</sequence>
<protein>
    <submittedName>
        <fullName evidence="2">Zinc HIT-type</fullName>
    </submittedName>
</protein>
<dbReference type="AlphaFoldDB" id="A0A2H4SPM5"/>
<dbReference type="VEuPathDB" id="FungiDB:A9K55_003982"/>
<evidence type="ECO:0000313" key="3">
    <source>
        <dbReference type="Proteomes" id="UP000323067"/>
    </source>
</evidence>
<dbReference type="Proteomes" id="UP000323067">
    <property type="component" value="Chromosome v"/>
</dbReference>
<dbReference type="VEuPathDB" id="FungiDB:CCM_04831"/>
<feature type="compositionally biased region" description="Polar residues" evidence="1">
    <location>
        <begin position="93"/>
        <end position="103"/>
    </location>
</feature>
<gene>
    <name evidence="2" type="ORF">A9K55_003982</name>
</gene>